<keyword evidence="2" id="KW-0813">Transport</keyword>
<keyword evidence="6 9" id="KW-1133">Transmembrane helix</keyword>
<dbReference type="GO" id="GO:0005886">
    <property type="term" value="C:plasma membrane"/>
    <property type="evidence" value="ECO:0007669"/>
    <property type="project" value="UniProtKB-SubCell"/>
</dbReference>
<dbReference type="EMBL" id="VDUZ01000006">
    <property type="protein sequence ID" value="TXL78779.1"/>
    <property type="molecule type" value="Genomic_DNA"/>
</dbReference>
<evidence type="ECO:0000256" key="1">
    <source>
        <dbReference type="ARBA" id="ARBA00004651"/>
    </source>
</evidence>
<feature type="transmembrane region" description="Helical" evidence="9">
    <location>
        <begin position="37"/>
        <end position="56"/>
    </location>
</feature>
<dbReference type="Proteomes" id="UP000321638">
    <property type="component" value="Unassembled WGS sequence"/>
</dbReference>
<comment type="subcellular location">
    <subcellularLocation>
        <location evidence="1">Cell membrane</location>
        <topology evidence="1">Multi-pass membrane protein</topology>
    </subcellularLocation>
</comment>
<feature type="transmembrane region" description="Helical" evidence="9">
    <location>
        <begin position="95"/>
        <end position="113"/>
    </location>
</feature>
<feature type="transmembrane region" description="Helical" evidence="9">
    <location>
        <begin position="141"/>
        <end position="160"/>
    </location>
</feature>
<evidence type="ECO:0000256" key="2">
    <source>
        <dbReference type="ARBA" id="ARBA00022448"/>
    </source>
</evidence>
<feature type="transmembrane region" description="Helical" evidence="9">
    <location>
        <begin position="222"/>
        <end position="248"/>
    </location>
</feature>
<proteinExistence type="inferred from homology"/>
<feature type="transmembrane region" description="Helical" evidence="9">
    <location>
        <begin position="12"/>
        <end position="30"/>
    </location>
</feature>
<dbReference type="AlphaFoldDB" id="A0A5C8PRP9"/>
<evidence type="ECO:0000256" key="6">
    <source>
        <dbReference type="ARBA" id="ARBA00022989"/>
    </source>
</evidence>
<name>A0A5C8PRP9_9HYPH</name>
<evidence type="ECO:0000256" key="4">
    <source>
        <dbReference type="ARBA" id="ARBA00022692"/>
    </source>
</evidence>
<feature type="transmembrane region" description="Helical" evidence="9">
    <location>
        <begin position="269"/>
        <end position="294"/>
    </location>
</feature>
<dbReference type="InterPro" id="IPR052157">
    <property type="entry name" value="BCAA_transport_permease"/>
</dbReference>
<evidence type="ECO:0000256" key="7">
    <source>
        <dbReference type="ARBA" id="ARBA00023136"/>
    </source>
</evidence>
<comment type="similarity">
    <text evidence="8">Belongs to the binding-protein-dependent transport system permease family. LivHM subfamily.</text>
</comment>
<keyword evidence="5" id="KW-0029">Amino-acid transport</keyword>
<reference evidence="10 11" key="1">
    <citation type="submission" date="2019-06" db="EMBL/GenBank/DDBJ databases">
        <title>New taxonomy in bacterial strain CC-CFT640, isolated from vineyard.</title>
        <authorList>
            <person name="Lin S.-Y."/>
            <person name="Tsai C.-F."/>
            <person name="Young C.-C."/>
        </authorList>
    </citation>
    <scope>NUCLEOTIDE SEQUENCE [LARGE SCALE GENOMIC DNA]</scope>
    <source>
        <strain evidence="10 11">CC-CFT640</strain>
    </source>
</reference>
<evidence type="ECO:0000256" key="3">
    <source>
        <dbReference type="ARBA" id="ARBA00022475"/>
    </source>
</evidence>
<keyword evidence="11" id="KW-1185">Reference proteome</keyword>
<dbReference type="CDD" id="cd06582">
    <property type="entry name" value="TM_PBP1_LivH_like"/>
    <property type="match status" value="1"/>
</dbReference>
<evidence type="ECO:0000256" key="8">
    <source>
        <dbReference type="ARBA" id="ARBA00037998"/>
    </source>
</evidence>
<feature type="transmembrane region" description="Helical" evidence="9">
    <location>
        <begin position="62"/>
        <end position="83"/>
    </location>
</feature>
<keyword evidence="3" id="KW-1003">Cell membrane</keyword>
<feature type="transmembrane region" description="Helical" evidence="9">
    <location>
        <begin position="188"/>
        <end position="216"/>
    </location>
</feature>
<protein>
    <submittedName>
        <fullName evidence="10">Branched-chain amino acid ABC transporter permease</fullName>
    </submittedName>
</protein>
<evidence type="ECO:0000256" key="9">
    <source>
        <dbReference type="SAM" id="Phobius"/>
    </source>
</evidence>
<dbReference type="PANTHER" id="PTHR11795:SF442">
    <property type="entry name" value="ABC TRANSPORTER ATP-BINDING PROTEIN"/>
    <property type="match status" value="1"/>
</dbReference>
<evidence type="ECO:0000256" key="5">
    <source>
        <dbReference type="ARBA" id="ARBA00022970"/>
    </source>
</evidence>
<comment type="caution">
    <text evidence="10">The sequence shown here is derived from an EMBL/GenBank/DDBJ whole genome shotgun (WGS) entry which is preliminary data.</text>
</comment>
<gene>
    <name evidence="10" type="ORF">FHP25_07230</name>
</gene>
<organism evidence="10 11">
    <name type="scientific">Vineibacter terrae</name>
    <dbReference type="NCBI Taxonomy" id="2586908"/>
    <lineage>
        <taxon>Bacteria</taxon>
        <taxon>Pseudomonadati</taxon>
        <taxon>Pseudomonadota</taxon>
        <taxon>Alphaproteobacteria</taxon>
        <taxon>Hyphomicrobiales</taxon>
        <taxon>Vineibacter</taxon>
    </lineage>
</organism>
<dbReference type="Pfam" id="PF02653">
    <property type="entry name" value="BPD_transp_2"/>
    <property type="match status" value="1"/>
</dbReference>
<dbReference type="GO" id="GO:0022857">
    <property type="term" value="F:transmembrane transporter activity"/>
    <property type="evidence" value="ECO:0007669"/>
    <property type="project" value="InterPro"/>
</dbReference>
<keyword evidence="4 9" id="KW-0812">Transmembrane</keyword>
<sequence>MTLLIEQTLNGIQLGLLMFLLAAGLTLVFGIMDLVNLAHGSLYMFGAYFCASFTAWTDSFVIGALLALPAALLLGVIVEVVVARKLYRRDHLDHVLATFGLILIANDLVRLVWGPDGRRIPLPAWLNQPIYLTPDLPYPTYRFAVIVVGAAVALFLYWLVTRTRTGMWIRAGASNRTMIGALGINVELLFTLVFGLGAVLAALAGLMAAPIVTVSIGMGDNILILAFVIIVIGGIGSIKGAFIAAMIVGMIDTLGRALLPDLLKTFLSVAAANTAAPALSSMMIYLLMAGVLVWRSTGLFGARG</sequence>
<keyword evidence="7 9" id="KW-0472">Membrane</keyword>
<evidence type="ECO:0000313" key="11">
    <source>
        <dbReference type="Proteomes" id="UP000321638"/>
    </source>
</evidence>
<accession>A0A5C8PRP9</accession>
<dbReference type="RefSeq" id="WP_147846250.1">
    <property type="nucleotide sequence ID" value="NZ_VDUZ01000006.1"/>
</dbReference>
<dbReference type="GO" id="GO:0006865">
    <property type="term" value="P:amino acid transport"/>
    <property type="evidence" value="ECO:0007669"/>
    <property type="project" value="UniProtKB-KW"/>
</dbReference>
<dbReference type="PANTHER" id="PTHR11795">
    <property type="entry name" value="BRANCHED-CHAIN AMINO ACID TRANSPORT SYSTEM PERMEASE PROTEIN LIVH"/>
    <property type="match status" value="1"/>
</dbReference>
<dbReference type="InterPro" id="IPR001851">
    <property type="entry name" value="ABC_transp_permease"/>
</dbReference>
<dbReference type="OrthoDB" id="8126477at2"/>
<evidence type="ECO:0000313" key="10">
    <source>
        <dbReference type="EMBL" id="TXL78779.1"/>
    </source>
</evidence>